<dbReference type="EMBL" id="ML977590">
    <property type="protein sequence ID" value="KAF2000228.1"/>
    <property type="molecule type" value="Genomic_DNA"/>
</dbReference>
<feature type="non-terminal residue" evidence="1">
    <location>
        <position position="388"/>
    </location>
</feature>
<dbReference type="AlphaFoldDB" id="A0A6A5WGP2"/>
<organism evidence="1 2">
    <name type="scientific">Amniculicola lignicola CBS 123094</name>
    <dbReference type="NCBI Taxonomy" id="1392246"/>
    <lineage>
        <taxon>Eukaryota</taxon>
        <taxon>Fungi</taxon>
        <taxon>Dikarya</taxon>
        <taxon>Ascomycota</taxon>
        <taxon>Pezizomycotina</taxon>
        <taxon>Dothideomycetes</taxon>
        <taxon>Pleosporomycetidae</taxon>
        <taxon>Pleosporales</taxon>
        <taxon>Amniculicolaceae</taxon>
        <taxon>Amniculicola</taxon>
    </lineage>
</organism>
<reference evidence="1" key="1">
    <citation type="journal article" date="2020" name="Stud. Mycol.">
        <title>101 Dothideomycetes genomes: a test case for predicting lifestyles and emergence of pathogens.</title>
        <authorList>
            <person name="Haridas S."/>
            <person name="Albert R."/>
            <person name="Binder M."/>
            <person name="Bloem J."/>
            <person name="Labutti K."/>
            <person name="Salamov A."/>
            <person name="Andreopoulos B."/>
            <person name="Baker S."/>
            <person name="Barry K."/>
            <person name="Bills G."/>
            <person name="Bluhm B."/>
            <person name="Cannon C."/>
            <person name="Castanera R."/>
            <person name="Culley D."/>
            <person name="Daum C."/>
            <person name="Ezra D."/>
            <person name="Gonzalez J."/>
            <person name="Henrissat B."/>
            <person name="Kuo A."/>
            <person name="Liang C."/>
            <person name="Lipzen A."/>
            <person name="Lutzoni F."/>
            <person name="Magnuson J."/>
            <person name="Mondo S."/>
            <person name="Nolan M."/>
            <person name="Ohm R."/>
            <person name="Pangilinan J."/>
            <person name="Park H.-J."/>
            <person name="Ramirez L."/>
            <person name="Alfaro M."/>
            <person name="Sun H."/>
            <person name="Tritt A."/>
            <person name="Yoshinaga Y."/>
            <person name="Zwiers L.-H."/>
            <person name="Turgeon B."/>
            <person name="Goodwin S."/>
            <person name="Spatafora J."/>
            <person name="Crous P."/>
            <person name="Grigoriev I."/>
        </authorList>
    </citation>
    <scope>NUCLEOTIDE SEQUENCE</scope>
    <source>
        <strain evidence="1">CBS 123094</strain>
    </source>
</reference>
<protein>
    <submittedName>
        <fullName evidence="1">Uncharacterized protein</fullName>
    </submittedName>
</protein>
<proteinExistence type="predicted"/>
<feature type="non-terminal residue" evidence="1">
    <location>
        <position position="1"/>
    </location>
</feature>
<dbReference type="OrthoDB" id="5368934at2759"/>
<name>A0A6A5WGP2_9PLEO</name>
<gene>
    <name evidence="1" type="ORF">P154DRAFT_412777</name>
</gene>
<dbReference type="Proteomes" id="UP000799779">
    <property type="component" value="Unassembled WGS sequence"/>
</dbReference>
<evidence type="ECO:0000313" key="1">
    <source>
        <dbReference type="EMBL" id="KAF2000228.1"/>
    </source>
</evidence>
<accession>A0A6A5WGP2</accession>
<sequence length="388" mass="43854">SKYQEELEPYDVEEALKRDAGSDCVVIDIGQDQHGQRVASLPHLAQEIELFLIPAAQRFTAATKLYVIGEWVLSAEEGKEIDKASIASLNRKESPEEAEWTIGIEKIIIIIKNVPDLKEFTWMATLPFMEAVWPALPKTLTKLVVNLDNPVHLDTADGNRRTYISHDAMRPLTTFTKLEQLRIFGMHDSFQSIIWETVYRNDADSKSMDVLDLSMKLVPLVRRSDWLKAEDVKKLTVAEDEVQPYKGIDGKGVLHYERGTGEYLDDLCIRRARNASNIDTTKALPLWCLKLDGFVVDHLPFKEELSQIVLLVCGEKCIDAGLRAPKTAHPHNKWRDWVKDTMTHCAIKFPKWAGVFDAEGNEHDVEGNLISSTENHQAEPSSPSPVLT</sequence>
<keyword evidence="2" id="KW-1185">Reference proteome</keyword>
<evidence type="ECO:0000313" key="2">
    <source>
        <dbReference type="Proteomes" id="UP000799779"/>
    </source>
</evidence>